<dbReference type="InterPro" id="IPR022003">
    <property type="entry name" value="RST"/>
</dbReference>
<feature type="region of interest" description="Disordered" evidence="5">
    <location>
        <begin position="771"/>
        <end position="806"/>
    </location>
</feature>
<keyword evidence="3" id="KW-0346">Stress response</keyword>
<dbReference type="PANTHER" id="PTHR32263">
    <property type="entry name" value="INACTIVE POLY [ADP-RIBOSE] POLYMERASE SRO4-RELATED"/>
    <property type="match status" value="1"/>
</dbReference>
<feature type="domain" description="RST" evidence="7">
    <location>
        <begin position="428"/>
        <end position="499"/>
    </location>
</feature>
<dbReference type="GO" id="GO:0005634">
    <property type="term" value="C:nucleus"/>
    <property type="evidence" value="ECO:0007669"/>
    <property type="project" value="UniProtKB-SubCell"/>
</dbReference>
<feature type="compositionally biased region" description="Basic and acidic residues" evidence="5">
    <location>
        <begin position="730"/>
        <end position="746"/>
    </location>
</feature>
<keyword evidence="9" id="KW-1185">Reference proteome</keyword>
<evidence type="ECO:0000256" key="3">
    <source>
        <dbReference type="ARBA" id="ARBA00023016"/>
    </source>
</evidence>
<comment type="subcellular location">
    <subcellularLocation>
        <location evidence="1">Nucleus</location>
    </subcellularLocation>
</comment>
<dbReference type="Pfam" id="PF12174">
    <property type="entry name" value="RST"/>
    <property type="match status" value="1"/>
</dbReference>
<feature type="domain" description="PARP catalytic" evidence="6">
    <location>
        <begin position="188"/>
        <end position="409"/>
    </location>
</feature>
<dbReference type="AlphaFoldDB" id="A0A9W7X8Q3"/>
<organism evidence="8 9">
    <name type="scientific">Paspalum vaginatum</name>
    <name type="common">seashore paspalum</name>
    <dbReference type="NCBI Taxonomy" id="158149"/>
    <lineage>
        <taxon>Eukaryota</taxon>
        <taxon>Viridiplantae</taxon>
        <taxon>Streptophyta</taxon>
        <taxon>Embryophyta</taxon>
        <taxon>Tracheophyta</taxon>
        <taxon>Spermatophyta</taxon>
        <taxon>Magnoliopsida</taxon>
        <taxon>Liliopsida</taxon>
        <taxon>Poales</taxon>
        <taxon>Poaceae</taxon>
        <taxon>PACMAD clade</taxon>
        <taxon>Panicoideae</taxon>
        <taxon>Andropogonodae</taxon>
        <taxon>Paspaleae</taxon>
        <taxon>Paspalinae</taxon>
        <taxon>Paspalum</taxon>
    </lineage>
</organism>
<accession>A0A9W7X8Q3</accession>
<sequence length="891" mass="96190">MASLRESNSLCLKRKLVEDYLSEECQSRRIKAKNGSSLDSSAKRCNCCCVLPNIANDCVNFLKSGVPSRIMYYKQGSWHTFPEKIMKSLIEEFSGKKSSVVSVMDDKPILVDFLSMTMVNLKTRKQRSVAWCDDTGKCFSPSLFFDEEIEDMVEGDANVQGTSQGIILDRIATSPAEEVKQVVNESSSQAPHKTDVLRKKITTIERASNDFLFVQDLFLSGMGPFATPNNLLCVYRYSPNDITAQCRLEAFERQIGSTKEERGDANVRYGWLGSRKTNIVRILINGLGSTGKPSEKSGLSAGVYLSPVSRAFTSVGLCDVDEKGVQYMLLCRVILGNMEAVEPGSHESFPTSEMYDSGVDDCLNPKCYVMWPSHLSTHLRLEYLVSFKLAPEIQNYLIDLKGLWFHPSPKEVAVDISSLQPVWGEAGQGPTSPWISFRGLFGLIQDKISPIARELLFHHYEDLKESKITREQMVKKMMIIVGEKMLLEALKELHYCPSLWFKSSVKAVSSDPARMEEEQISLDAAGRNCSLTLSSNRGDSHEQNSMAEHSAAAVSNKDHGYLAPSGVPETSSSAGASKCLAPSGVPETFSSAGSKCLAPSGVPETFSSAGSKCLGSKGVEPEGRESLGNSATQFARYRGPIVTIMPPKIPDGLLMTTSGISASPGLEVCNSVARATGPPGCASASAAKPPIYPPGRGKSPAVSTGARDSPSLSIITPKGHDPPAPRAVPKRHEPSPSIAEPKRHEPSAAADATPETSHLPQAMDQKAVALKPASVATTKARSVSSTQTASGTKEQAAQNKLAGPGADDAGSHIIRAAGTLVALSAPREKIKEHVLWGSFDGNKKDGRCLGRDELATLFVQTAQFFFTVPLCLHQLCVEAPPATCCGFLIPL</sequence>
<dbReference type="PROSITE" id="PS51879">
    <property type="entry name" value="RST"/>
    <property type="match status" value="1"/>
</dbReference>
<feature type="compositionally biased region" description="Polar residues" evidence="5">
    <location>
        <begin position="775"/>
        <end position="798"/>
    </location>
</feature>
<comment type="caution">
    <text evidence="8">The sequence shown here is derived from an EMBL/GenBank/DDBJ whole genome shotgun (WGS) entry which is preliminary data.</text>
</comment>
<dbReference type="PANTHER" id="PTHR32263:SF17">
    <property type="entry name" value="OS04G0672200 PROTEIN"/>
    <property type="match status" value="1"/>
</dbReference>
<reference evidence="8 9" key="1">
    <citation type="submission" date="2022-10" db="EMBL/GenBank/DDBJ databases">
        <title>WGS assembly of Paspalum vaginatum 540-79.</title>
        <authorList>
            <person name="Sun G."/>
            <person name="Wase N."/>
            <person name="Shu S."/>
            <person name="Jenkins J."/>
            <person name="Zhou B."/>
            <person name="Torres-Rodriguez J."/>
            <person name="Chen C."/>
            <person name="Sandor L."/>
            <person name="Plott C."/>
            <person name="Yoshinga Y."/>
            <person name="Daum C."/>
            <person name="Qi P."/>
            <person name="Barry K."/>
            <person name="Lipzen A."/>
            <person name="Berry L."/>
            <person name="Pedersen C."/>
            <person name="Gottilla T."/>
            <person name="Foltz A."/>
            <person name="Yu H."/>
            <person name="O'Malley R."/>
            <person name="Zhang C."/>
            <person name="Devos K."/>
            <person name="Sigmon B."/>
            <person name="Yu B."/>
            <person name="Obata T."/>
            <person name="Schmutz J."/>
            <person name="Schnable J."/>
        </authorList>
    </citation>
    <scope>NUCLEOTIDE SEQUENCE [LARGE SCALE GENOMIC DNA]</scope>
    <source>
        <strain evidence="9">cv. 540-79</strain>
    </source>
</reference>
<proteinExistence type="predicted"/>
<dbReference type="InterPro" id="IPR012317">
    <property type="entry name" value="Poly(ADP-ribose)pol_cat_dom"/>
</dbReference>
<evidence type="ECO:0000313" key="8">
    <source>
        <dbReference type="EMBL" id="KAJ1254056.1"/>
    </source>
</evidence>
<name>A0A9W7X8Q3_9POAL</name>
<protein>
    <recommendedName>
        <fullName evidence="10">Poly [ADP-ribose] polymerase</fullName>
    </recommendedName>
</protein>
<dbReference type="Gene3D" id="3.90.228.10">
    <property type="match status" value="1"/>
</dbReference>
<evidence type="ECO:0000259" key="7">
    <source>
        <dbReference type="PROSITE" id="PS51879"/>
    </source>
</evidence>
<evidence type="ECO:0000256" key="1">
    <source>
        <dbReference type="ARBA" id="ARBA00004123"/>
    </source>
</evidence>
<dbReference type="InterPro" id="IPR044964">
    <property type="entry name" value="RCD1/SRO1-5"/>
</dbReference>
<dbReference type="Pfam" id="PF00644">
    <property type="entry name" value="PARP"/>
    <property type="match status" value="1"/>
</dbReference>
<feature type="region of interest" description="Disordered" evidence="5">
    <location>
        <begin position="532"/>
        <end position="553"/>
    </location>
</feature>
<dbReference type="GO" id="GO:0003950">
    <property type="term" value="F:NAD+ poly-ADP-ribosyltransferase activity"/>
    <property type="evidence" value="ECO:0007669"/>
    <property type="project" value="InterPro"/>
</dbReference>
<dbReference type="PROSITE" id="PS51059">
    <property type="entry name" value="PARP_CATALYTIC"/>
    <property type="match status" value="1"/>
</dbReference>
<keyword evidence="2" id="KW-0217">Developmental protein</keyword>
<dbReference type="OrthoDB" id="6133115at2759"/>
<evidence type="ECO:0000256" key="4">
    <source>
        <dbReference type="ARBA" id="ARBA00023242"/>
    </source>
</evidence>
<dbReference type="InterPro" id="IPR057823">
    <property type="entry name" value="WWE_RCD1"/>
</dbReference>
<feature type="region of interest" description="Disordered" evidence="5">
    <location>
        <begin position="679"/>
        <end position="759"/>
    </location>
</feature>
<evidence type="ECO:0000256" key="5">
    <source>
        <dbReference type="SAM" id="MobiDB-lite"/>
    </source>
</evidence>
<keyword evidence="4" id="KW-0539">Nucleus</keyword>
<evidence type="ECO:0000256" key="2">
    <source>
        <dbReference type="ARBA" id="ARBA00022473"/>
    </source>
</evidence>
<feature type="compositionally biased region" description="Polar residues" evidence="5">
    <location>
        <begin position="532"/>
        <end position="547"/>
    </location>
</feature>
<dbReference type="EMBL" id="MU630369">
    <property type="protein sequence ID" value="KAJ1254056.1"/>
    <property type="molecule type" value="Genomic_DNA"/>
</dbReference>
<evidence type="ECO:0008006" key="10">
    <source>
        <dbReference type="Google" id="ProtNLM"/>
    </source>
</evidence>
<dbReference type="Pfam" id="PF23467">
    <property type="entry name" value="WWE_5"/>
    <property type="match status" value="1"/>
</dbReference>
<evidence type="ECO:0000259" key="6">
    <source>
        <dbReference type="PROSITE" id="PS51059"/>
    </source>
</evidence>
<dbReference type="Proteomes" id="UP001164776">
    <property type="component" value="Unassembled WGS sequence"/>
</dbReference>
<gene>
    <name evidence="8" type="ORF">BS78_K126700</name>
</gene>
<dbReference type="SUPFAM" id="SSF56399">
    <property type="entry name" value="ADP-ribosylation"/>
    <property type="match status" value="1"/>
</dbReference>
<evidence type="ECO:0000313" key="9">
    <source>
        <dbReference type="Proteomes" id="UP001164776"/>
    </source>
</evidence>